<feature type="region of interest" description="Disordered" evidence="1">
    <location>
        <begin position="1"/>
        <end position="123"/>
    </location>
</feature>
<evidence type="ECO:0000256" key="1">
    <source>
        <dbReference type="SAM" id="MobiDB-lite"/>
    </source>
</evidence>
<dbReference type="EnsemblPlants" id="OBART03G00320.1">
    <property type="protein sequence ID" value="OBART03G00320.1"/>
    <property type="gene ID" value="OBART03G00320"/>
</dbReference>
<dbReference type="PaxDb" id="65489-OBART03G00320.1"/>
<evidence type="ECO:0000313" key="2">
    <source>
        <dbReference type="EnsemblPlants" id="OBART03G00320.1"/>
    </source>
</evidence>
<reference evidence="2" key="1">
    <citation type="journal article" date="2009" name="Rice">
        <title>De Novo Next Generation Sequencing of Plant Genomes.</title>
        <authorList>
            <person name="Rounsley S."/>
            <person name="Marri P.R."/>
            <person name="Yu Y."/>
            <person name="He R."/>
            <person name="Sisneros N."/>
            <person name="Goicoechea J.L."/>
            <person name="Lee S.J."/>
            <person name="Angelova A."/>
            <person name="Kudrna D."/>
            <person name="Luo M."/>
            <person name="Affourtit J."/>
            <person name="Desany B."/>
            <person name="Knight J."/>
            <person name="Niazi F."/>
            <person name="Egholm M."/>
            <person name="Wing R.A."/>
        </authorList>
    </citation>
    <scope>NUCLEOTIDE SEQUENCE [LARGE SCALE GENOMIC DNA]</scope>
    <source>
        <strain evidence="2">cv. IRGC 105608</strain>
    </source>
</reference>
<sequence length="123" mass="13176">MSSLRPCRGHWRSTPGAATRDGVSMNIAPPTPPARPLRPATTRPRRPAAPRSTPARAHTTGRSSPGSSAFALRRQSGPRSPRSGQSSSPHSTPRPRRRLVAPPHGSWPGRRRSAGGRESKQGK</sequence>
<accession>A0A0D3FCN3</accession>
<evidence type="ECO:0000313" key="3">
    <source>
        <dbReference type="Proteomes" id="UP000026960"/>
    </source>
</evidence>
<feature type="compositionally biased region" description="Low complexity" evidence="1">
    <location>
        <begin position="49"/>
        <end position="60"/>
    </location>
</feature>
<dbReference type="AlphaFoldDB" id="A0A0D3FCN3"/>
<dbReference type="Gramene" id="OBART03G00320.1">
    <property type="protein sequence ID" value="OBART03G00320.1"/>
    <property type="gene ID" value="OBART03G00320"/>
</dbReference>
<name>A0A0D3FCN3_9ORYZ</name>
<reference evidence="2" key="2">
    <citation type="submission" date="2015-03" db="UniProtKB">
        <authorList>
            <consortium name="EnsemblPlants"/>
        </authorList>
    </citation>
    <scope>IDENTIFICATION</scope>
</reference>
<protein>
    <submittedName>
        <fullName evidence="2">Uncharacterized protein</fullName>
    </submittedName>
</protein>
<organism evidence="2">
    <name type="scientific">Oryza barthii</name>
    <dbReference type="NCBI Taxonomy" id="65489"/>
    <lineage>
        <taxon>Eukaryota</taxon>
        <taxon>Viridiplantae</taxon>
        <taxon>Streptophyta</taxon>
        <taxon>Embryophyta</taxon>
        <taxon>Tracheophyta</taxon>
        <taxon>Spermatophyta</taxon>
        <taxon>Magnoliopsida</taxon>
        <taxon>Liliopsida</taxon>
        <taxon>Poales</taxon>
        <taxon>Poaceae</taxon>
        <taxon>BOP clade</taxon>
        <taxon>Oryzoideae</taxon>
        <taxon>Oryzeae</taxon>
        <taxon>Oryzinae</taxon>
        <taxon>Oryza</taxon>
    </lineage>
</organism>
<dbReference type="Proteomes" id="UP000026960">
    <property type="component" value="Chromosome 3"/>
</dbReference>
<dbReference type="HOGENOM" id="CLU_2019001_0_0_1"/>
<keyword evidence="3" id="KW-1185">Reference proteome</keyword>
<proteinExistence type="predicted"/>
<feature type="compositionally biased region" description="Low complexity" evidence="1">
    <location>
        <begin position="73"/>
        <end position="91"/>
    </location>
</feature>